<dbReference type="EMBL" id="CP029487">
    <property type="protein sequence ID" value="QCT70914.1"/>
    <property type="molecule type" value="Genomic_DNA"/>
</dbReference>
<dbReference type="InterPro" id="IPR023214">
    <property type="entry name" value="HAD_sf"/>
</dbReference>
<dbReference type="AlphaFoldDB" id="A0A4P9C6H7"/>
<dbReference type="SFLD" id="SFLDS00003">
    <property type="entry name" value="Haloacid_Dehalogenase"/>
    <property type="match status" value="1"/>
</dbReference>
<protein>
    <submittedName>
        <fullName evidence="1">HAD family phosphatase</fullName>
    </submittedName>
</protein>
<dbReference type="Gene3D" id="1.10.150.240">
    <property type="entry name" value="Putative phosphatase, domain 2"/>
    <property type="match status" value="1"/>
</dbReference>
<dbReference type="Pfam" id="PF00702">
    <property type="entry name" value="Hydrolase"/>
    <property type="match status" value="1"/>
</dbReference>
<dbReference type="RefSeq" id="WP_058694063.1">
    <property type="nucleotide sequence ID" value="NZ_CP029487.1"/>
</dbReference>
<reference evidence="1 2" key="1">
    <citation type="submission" date="2018-05" db="EMBL/GenBank/DDBJ databases">
        <title>Genome comparison of Eubacterium sp.</title>
        <authorList>
            <person name="Feng Y."/>
            <person name="Sanchez-Andrea I."/>
            <person name="Stams A.J.M."/>
            <person name="De Vos W.M."/>
        </authorList>
    </citation>
    <scope>NUCLEOTIDE SEQUENCE [LARGE SCALE GENOMIC DNA]</scope>
    <source>
        <strain evidence="1 2">YI</strain>
    </source>
</reference>
<dbReference type="Gene3D" id="3.40.50.1000">
    <property type="entry name" value="HAD superfamily/HAD-like"/>
    <property type="match status" value="1"/>
</dbReference>
<dbReference type="Proteomes" id="UP000218387">
    <property type="component" value="Chromosome"/>
</dbReference>
<evidence type="ECO:0000313" key="2">
    <source>
        <dbReference type="Proteomes" id="UP000218387"/>
    </source>
</evidence>
<dbReference type="SFLD" id="SFLDG01135">
    <property type="entry name" value="C1.5.6:_HAD__Beta-PGM__Phospha"/>
    <property type="match status" value="1"/>
</dbReference>
<dbReference type="KEGG" id="emt:CPZ25_006085"/>
<dbReference type="InterPro" id="IPR023198">
    <property type="entry name" value="PGP-like_dom2"/>
</dbReference>
<dbReference type="InterPro" id="IPR006439">
    <property type="entry name" value="HAD-SF_hydro_IA"/>
</dbReference>
<gene>
    <name evidence="1" type="ORF">CPZ25_006085</name>
</gene>
<proteinExistence type="predicted"/>
<dbReference type="NCBIfam" id="TIGR01549">
    <property type="entry name" value="HAD-SF-IA-v1"/>
    <property type="match status" value="1"/>
</dbReference>
<dbReference type="PANTHER" id="PTHR18901:SF38">
    <property type="entry name" value="PSEUDOURIDINE-5'-PHOSPHATASE"/>
    <property type="match status" value="1"/>
</dbReference>
<dbReference type="SUPFAM" id="SSF56784">
    <property type="entry name" value="HAD-like"/>
    <property type="match status" value="1"/>
</dbReference>
<dbReference type="PRINTS" id="PR00413">
    <property type="entry name" value="HADHALOGNASE"/>
</dbReference>
<dbReference type="SFLD" id="SFLDG01129">
    <property type="entry name" value="C1.5:_HAD__Beta-PGM__Phosphata"/>
    <property type="match status" value="1"/>
</dbReference>
<keyword evidence="2" id="KW-1185">Reference proteome</keyword>
<evidence type="ECO:0000313" key="1">
    <source>
        <dbReference type="EMBL" id="QCT70914.1"/>
    </source>
</evidence>
<sequence>MIEAVIFDMDGVIIDSEPDYKQIEMDMYDEMGLAMSEEDAVKSMGRVTVDWWRELKERFGFEESAEELAEYENKLYLDFLFSDEKQKTMMEGVDTFLKTLKDKGYRIAIASSSTVPAINRVLELFNLEEAFDVRVSGDHVAVGKPAPDIFLRAAELLNVDPEKCMVIEDSGSGILAAKRAGMQCTAYLSGPEGQIDYRLADYQISDFGRFFETVTVMN</sequence>
<name>A0A4P9C6H7_EUBML</name>
<dbReference type="PANTHER" id="PTHR18901">
    <property type="entry name" value="2-DEOXYGLUCOSE-6-PHOSPHATE PHOSPHATASE 2"/>
    <property type="match status" value="1"/>
</dbReference>
<dbReference type="NCBIfam" id="TIGR01509">
    <property type="entry name" value="HAD-SF-IA-v3"/>
    <property type="match status" value="1"/>
</dbReference>
<dbReference type="InterPro" id="IPR036412">
    <property type="entry name" value="HAD-like_sf"/>
</dbReference>
<organism evidence="1 2">
    <name type="scientific">Eubacterium maltosivorans</name>
    <dbReference type="NCBI Taxonomy" id="2041044"/>
    <lineage>
        <taxon>Bacteria</taxon>
        <taxon>Bacillati</taxon>
        <taxon>Bacillota</taxon>
        <taxon>Clostridia</taxon>
        <taxon>Eubacteriales</taxon>
        <taxon>Eubacteriaceae</taxon>
        <taxon>Eubacterium</taxon>
    </lineage>
</organism>
<accession>A0A4P9C6H7</accession>